<organism evidence="1 2">
    <name type="scientific">Fischerella thermalis CCMEE 5318</name>
    <dbReference type="NCBI Taxonomy" id="2019666"/>
    <lineage>
        <taxon>Bacteria</taxon>
        <taxon>Bacillati</taxon>
        <taxon>Cyanobacteriota</taxon>
        <taxon>Cyanophyceae</taxon>
        <taxon>Nostocales</taxon>
        <taxon>Hapalosiphonaceae</taxon>
        <taxon>Fischerella</taxon>
    </lineage>
</organism>
<accession>A0A2N6L453</accession>
<proteinExistence type="predicted"/>
<reference evidence="1 2" key="1">
    <citation type="submission" date="2017-07" db="EMBL/GenBank/DDBJ databases">
        <title>Genomes of Fischerella (Mastigocladus) sp. strains.</title>
        <authorList>
            <person name="Miller S.R."/>
        </authorList>
    </citation>
    <scope>NUCLEOTIDE SEQUENCE [LARGE SCALE GENOMIC DNA]</scope>
    <source>
        <strain evidence="1 2">CCMEE 5318</strain>
    </source>
</reference>
<dbReference type="EMBL" id="NMQE01000958">
    <property type="protein sequence ID" value="PMB15193.1"/>
    <property type="molecule type" value="Genomic_DNA"/>
</dbReference>
<comment type="caution">
    <text evidence="1">The sequence shown here is derived from an EMBL/GenBank/DDBJ whole genome shotgun (WGS) entry which is preliminary data.</text>
</comment>
<gene>
    <name evidence="1" type="ORF">CEN46_26050</name>
</gene>
<evidence type="ECO:0000313" key="1">
    <source>
        <dbReference type="EMBL" id="PMB15193.1"/>
    </source>
</evidence>
<dbReference type="Proteomes" id="UP000235081">
    <property type="component" value="Unassembled WGS sequence"/>
</dbReference>
<evidence type="ECO:0000313" key="2">
    <source>
        <dbReference type="Proteomes" id="UP000235081"/>
    </source>
</evidence>
<protein>
    <submittedName>
        <fullName evidence="1">Uncharacterized protein</fullName>
    </submittedName>
</protein>
<sequence>MGGVRTEAKKSTTLRYQMNPSMQEALSYYDEDEEVGYSSRALGGIDGGAITLHVADLGG</sequence>
<dbReference type="AlphaFoldDB" id="A0A2N6L453"/>
<name>A0A2N6L453_9CYAN</name>